<protein>
    <submittedName>
        <fullName evidence="1">Uncharacterized protein</fullName>
    </submittedName>
</protein>
<evidence type="ECO:0000313" key="1">
    <source>
        <dbReference type="EMBL" id="HDY59281.1"/>
    </source>
</evidence>
<organism evidence="1">
    <name type="scientific">candidate division WOR-3 bacterium</name>
    <dbReference type="NCBI Taxonomy" id="2052148"/>
    <lineage>
        <taxon>Bacteria</taxon>
        <taxon>Bacteria division WOR-3</taxon>
    </lineage>
</organism>
<gene>
    <name evidence="1" type="ORF">ENP86_07005</name>
</gene>
<dbReference type="Gene3D" id="2.60.40.10">
    <property type="entry name" value="Immunoglobulins"/>
    <property type="match status" value="1"/>
</dbReference>
<dbReference type="EMBL" id="DSKY01000018">
    <property type="protein sequence ID" value="HDY59281.1"/>
    <property type="molecule type" value="Genomic_DNA"/>
</dbReference>
<dbReference type="InterPro" id="IPR013783">
    <property type="entry name" value="Ig-like_fold"/>
</dbReference>
<dbReference type="Pfam" id="PF17957">
    <property type="entry name" value="Big_7"/>
    <property type="match status" value="1"/>
</dbReference>
<reference evidence="1" key="1">
    <citation type="journal article" date="2020" name="mSystems">
        <title>Genome- and Community-Level Interaction Insights into Carbon Utilization and Element Cycling Functions of Hydrothermarchaeota in Hydrothermal Sediment.</title>
        <authorList>
            <person name="Zhou Z."/>
            <person name="Liu Y."/>
            <person name="Xu W."/>
            <person name="Pan J."/>
            <person name="Luo Z.H."/>
            <person name="Li M."/>
        </authorList>
    </citation>
    <scope>NUCLEOTIDE SEQUENCE [LARGE SCALE GENOMIC DNA]</scope>
    <source>
        <strain evidence="1">SpSt-258</strain>
    </source>
</reference>
<proteinExistence type="predicted"/>
<sequence>MKDFFYSIIIILFLLIILQANCGKKDFVLEITNPEDGEMVEGIVEITARVIDGEDILSLGFFIDDSLVKFFEDEPYIYKWNTIPLPDSSIHTIYAKASLKNGSYVSSATISVMVYNILLFYDDFEYYYINDYPSQYWFQIWPGMVESTYVDTLFSYQGNKSFRICGSSQWVRTDGIELDLTKLSKLTYEYGLMIPENSPAGALAGFFVKISPSLGTILNGVLFDFNDSLVYVRGNDPQPTNFRWYRNTWYNIRVNLDYDSLLMDV</sequence>
<dbReference type="AlphaFoldDB" id="A0A7V1EI59"/>
<comment type="caution">
    <text evidence="1">The sequence shown here is derived from an EMBL/GenBank/DDBJ whole genome shotgun (WGS) entry which is preliminary data.</text>
</comment>
<accession>A0A7V1EI59</accession>
<name>A0A7V1EI59_UNCW3</name>